<evidence type="ECO:0000313" key="1">
    <source>
        <dbReference type="EMBL" id="AJD41887.1"/>
    </source>
</evidence>
<dbReference type="AlphaFoldDB" id="A0A0B4X5T6"/>
<evidence type="ECO:0000313" key="2">
    <source>
        <dbReference type="Proteomes" id="UP000031368"/>
    </source>
</evidence>
<keyword evidence="2" id="KW-1185">Reference proteome</keyword>
<sequence>MHTDKAMAFIQAIPGRAGYVNDSISVLTGEFRWLDAKEVTLVLSKPEAGIEPFTVRPMMAIEPGDNDKLKELEGLLTLDGTKFQYFTDVSRPDLVCPR</sequence>
<dbReference type="EMBL" id="CP006877">
    <property type="protein sequence ID" value="AJD41887.1"/>
    <property type="molecule type" value="Genomic_DNA"/>
</dbReference>
<dbReference type="RefSeq" id="WP_039845408.1">
    <property type="nucleotide sequence ID" value="NZ_CP006877.1"/>
</dbReference>
<reference evidence="1 2" key="1">
    <citation type="submission" date="2013-11" db="EMBL/GenBank/DDBJ databases">
        <title>Complete genome sequence of Rhizobium gallicum bv. gallicum R602.</title>
        <authorList>
            <person name="Bustos P."/>
            <person name="Santamaria R.I."/>
            <person name="Lozano L."/>
            <person name="Acosta J.L."/>
            <person name="Ormeno-Orrillo E."/>
            <person name="Rogel M.A."/>
            <person name="Romero D."/>
            <person name="Cevallos M.A."/>
            <person name="Martinez-Romero E."/>
            <person name="Gonzalez V."/>
        </authorList>
    </citation>
    <scope>NUCLEOTIDE SEQUENCE [LARGE SCALE GENOMIC DNA]</scope>
    <source>
        <strain evidence="1 2">R602</strain>
    </source>
</reference>
<name>A0A0B4X5T6_9HYPH</name>
<organism evidence="1 2">
    <name type="scientific">Rhizobium gallicum bv. gallicum R602sp</name>
    <dbReference type="NCBI Taxonomy" id="1041138"/>
    <lineage>
        <taxon>Bacteria</taxon>
        <taxon>Pseudomonadati</taxon>
        <taxon>Pseudomonadota</taxon>
        <taxon>Alphaproteobacteria</taxon>
        <taxon>Hyphomicrobiales</taxon>
        <taxon>Rhizobiaceae</taxon>
        <taxon>Rhizobium/Agrobacterium group</taxon>
        <taxon>Rhizobium</taxon>
    </lineage>
</organism>
<accession>A0A0B4X5T6</accession>
<dbReference type="Proteomes" id="UP000031368">
    <property type="component" value="Chromosome"/>
</dbReference>
<gene>
    <name evidence="1" type="ORF">RGR602_CH02565</name>
</gene>
<dbReference type="HOGENOM" id="CLU_2331715_0_0_5"/>
<proteinExistence type="predicted"/>
<protein>
    <submittedName>
        <fullName evidence="1">Uncharacterized protein</fullName>
    </submittedName>
</protein>
<dbReference type="KEGG" id="rga:RGR602_CH02565"/>